<keyword evidence="7" id="KW-0378">Hydrolase</keyword>
<dbReference type="GO" id="GO:0006508">
    <property type="term" value="P:proteolysis"/>
    <property type="evidence" value="ECO:0007669"/>
    <property type="project" value="UniProtKB-KW"/>
</dbReference>
<keyword evidence="10" id="KW-0511">Multifunctional enzyme</keyword>
<dbReference type="SUPFAM" id="SSF53955">
    <property type="entry name" value="Lysozyme-like"/>
    <property type="match status" value="1"/>
</dbReference>
<evidence type="ECO:0000256" key="10">
    <source>
        <dbReference type="ARBA" id="ARBA00023268"/>
    </source>
</evidence>
<sequence length="567" mass="59567">MALVSIPQPNDFATRQETSFRYADGSTQIAHVGVNRDSVPIEAIPLVVQHSVLAAEDRGFYTESGVSPTGILRAVKDNLTAGGGNPQGGSTITQQYVKNYYLTQQQTIGRKIREALIAVKTDQTESKDTILQNYLNTIYFGRNSYGIETASRAYFGVPVAALADDPAKAAYLAALIQSPYYFSTADADPEAAQRLVQRWNYVLDGMVQQHWLAAADRARLTFPRPVPYRSNDLAGPNGYAVNAAMRDLDRLHEQNPDVPDSTAVSRGGYTVVTTFRPEYMRAAEQAVARSMATLDPAGNPGDRDVHVGLAAVDSATGAVLGFYGGPDFVTQPFNDAMQAAGPLGARVGGPLLRAAIGAAKAAAVRDDTRTTLTAVLAEHGLRTIGSSGEPISGETVAATPTAAAALFAGALFSGSYSYHRPYTVAAVLQDGQVLWQADESAVRASAGAVRGPAGPTLAGMDGAEQWAWTLTGRGRVAVAANMYATVPGGQRNRRLDGVTAAIATTGTADVPVPGPNAQERIERIARDFLVGLAGTPAADPRASGERLPAVTPSATAPEPRTATGPGR</sequence>
<keyword evidence="6" id="KW-0808">Transferase</keyword>
<evidence type="ECO:0000259" key="15">
    <source>
        <dbReference type="Pfam" id="PF00912"/>
    </source>
</evidence>
<keyword evidence="3" id="KW-0121">Carboxypeptidase</keyword>
<evidence type="ECO:0000256" key="13">
    <source>
        <dbReference type="ARBA" id="ARBA00049902"/>
    </source>
</evidence>
<dbReference type="PANTHER" id="PTHR32282:SF34">
    <property type="entry name" value="PENICILLIN-BINDING PROTEIN 1A"/>
    <property type="match status" value="1"/>
</dbReference>
<dbReference type="InterPro" id="IPR001264">
    <property type="entry name" value="Glyco_trans_51"/>
</dbReference>
<dbReference type="GO" id="GO:0008360">
    <property type="term" value="P:regulation of cell shape"/>
    <property type="evidence" value="ECO:0007669"/>
    <property type="project" value="UniProtKB-KW"/>
</dbReference>
<evidence type="ECO:0000256" key="5">
    <source>
        <dbReference type="ARBA" id="ARBA00022676"/>
    </source>
</evidence>
<dbReference type="InterPro" id="IPR023346">
    <property type="entry name" value="Lysozyme-like_dom_sf"/>
</dbReference>
<evidence type="ECO:0000256" key="1">
    <source>
        <dbReference type="ARBA" id="ARBA00007090"/>
    </source>
</evidence>
<dbReference type="Gene3D" id="3.40.710.10">
    <property type="entry name" value="DD-peptidase/beta-lactamase superfamily"/>
    <property type="match status" value="1"/>
</dbReference>
<dbReference type="AlphaFoldDB" id="A0A4D4JFW0"/>
<keyword evidence="17" id="KW-1185">Reference proteome</keyword>
<evidence type="ECO:0000256" key="6">
    <source>
        <dbReference type="ARBA" id="ARBA00022679"/>
    </source>
</evidence>
<keyword evidence="8" id="KW-0133">Cell shape</keyword>
<evidence type="ECO:0000256" key="7">
    <source>
        <dbReference type="ARBA" id="ARBA00022801"/>
    </source>
</evidence>
<organism evidence="16 17">
    <name type="scientific">Gandjariella thermophila</name>
    <dbReference type="NCBI Taxonomy" id="1931992"/>
    <lineage>
        <taxon>Bacteria</taxon>
        <taxon>Bacillati</taxon>
        <taxon>Actinomycetota</taxon>
        <taxon>Actinomycetes</taxon>
        <taxon>Pseudonocardiales</taxon>
        <taxon>Pseudonocardiaceae</taxon>
        <taxon>Gandjariella</taxon>
    </lineage>
</organism>
<gene>
    <name evidence="16" type="ORF">GTS_44100</name>
</gene>
<comment type="similarity">
    <text evidence="1">In the C-terminal section; belongs to the transpeptidase family.</text>
</comment>
<evidence type="ECO:0000313" key="17">
    <source>
        <dbReference type="Proteomes" id="UP000298860"/>
    </source>
</evidence>
<dbReference type="GO" id="GO:0008955">
    <property type="term" value="F:peptidoglycan glycosyltransferase activity"/>
    <property type="evidence" value="ECO:0007669"/>
    <property type="project" value="UniProtKB-EC"/>
</dbReference>
<comment type="catalytic activity">
    <reaction evidence="13">
        <text>[GlcNAc-(1-&gt;4)-Mur2Ac(oyl-L-Ala-gamma-D-Glu-L-Lys-D-Ala-D-Ala)](n)-di-trans,octa-cis-undecaprenyl diphosphate + beta-D-GlcNAc-(1-&gt;4)-Mur2Ac(oyl-L-Ala-gamma-D-Glu-L-Lys-D-Ala-D-Ala)-di-trans,octa-cis-undecaprenyl diphosphate = [GlcNAc-(1-&gt;4)-Mur2Ac(oyl-L-Ala-gamma-D-Glu-L-Lys-D-Ala-D-Ala)](n+1)-di-trans,octa-cis-undecaprenyl diphosphate + di-trans,octa-cis-undecaprenyl diphosphate + H(+)</text>
        <dbReference type="Rhea" id="RHEA:23708"/>
        <dbReference type="Rhea" id="RHEA-COMP:9602"/>
        <dbReference type="Rhea" id="RHEA-COMP:9603"/>
        <dbReference type="ChEBI" id="CHEBI:15378"/>
        <dbReference type="ChEBI" id="CHEBI:58405"/>
        <dbReference type="ChEBI" id="CHEBI:60033"/>
        <dbReference type="ChEBI" id="CHEBI:78435"/>
        <dbReference type="EC" id="2.4.99.28"/>
    </reaction>
</comment>
<dbReference type="EMBL" id="BJFL01000028">
    <property type="protein sequence ID" value="GDY32777.1"/>
    <property type="molecule type" value="Genomic_DNA"/>
</dbReference>
<dbReference type="GO" id="GO:0009002">
    <property type="term" value="F:serine-type D-Ala-D-Ala carboxypeptidase activity"/>
    <property type="evidence" value="ECO:0007669"/>
    <property type="project" value="UniProtKB-EC"/>
</dbReference>
<name>A0A4D4JFW0_9PSEU</name>
<dbReference type="FunFam" id="1.10.3810.10:FF:000001">
    <property type="entry name" value="Penicillin-binding protein 1A"/>
    <property type="match status" value="1"/>
</dbReference>
<proteinExistence type="inferred from homology"/>
<evidence type="ECO:0000256" key="11">
    <source>
        <dbReference type="ARBA" id="ARBA00023316"/>
    </source>
</evidence>
<evidence type="ECO:0000256" key="9">
    <source>
        <dbReference type="ARBA" id="ARBA00022984"/>
    </source>
</evidence>
<dbReference type="InterPro" id="IPR036950">
    <property type="entry name" value="PBP_transglycosylase"/>
</dbReference>
<evidence type="ECO:0000256" key="3">
    <source>
        <dbReference type="ARBA" id="ARBA00022645"/>
    </source>
</evidence>
<reference evidence="17" key="1">
    <citation type="submission" date="2019-04" db="EMBL/GenBank/DDBJ databases">
        <title>Draft genome sequence of Pseudonocardiaceae bacterium SL3-2-4.</title>
        <authorList>
            <person name="Ningsih F."/>
            <person name="Yokota A."/>
            <person name="Sakai Y."/>
            <person name="Nanatani K."/>
            <person name="Yabe S."/>
            <person name="Oetari A."/>
            <person name="Sjamsuridzal W."/>
        </authorList>
    </citation>
    <scope>NUCLEOTIDE SEQUENCE [LARGE SCALE GENOMIC DNA]</scope>
    <source>
        <strain evidence="17">SL3-2-4</strain>
    </source>
</reference>
<keyword evidence="4" id="KW-0645">Protease</keyword>
<comment type="caution">
    <text evidence="16">The sequence shown here is derived from an EMBL/GenBank/DDBJ whole genome shotgun (WGS) entry which is preliminary data.</text>
</comment>
<evidence type="ECO:0000313" key="16">
    <source>
        <dbReference type="EMBL" id="GDY32777.1"/>
    </source>
</evidence>
<feature type="region of interest" description="Disordered" evidence="14">
    <location>
        <begin position="534"/>
        <end position="567"/>
    </location>
</feature>
<dbReference type="Proteomes" id="UP000298860">
    <property type="component" value="Unassembled WGS sequence"/>
</dbReference>
<evidence type="ECO:0000256" key="2">
    <source>
        <dbReference type="ARBA" id="ARBA00007739"/>
    </source>
</evidence>
<accession>A0A4D4JFW0</accession>
<dbReference type="Gene3D" id="1.10.3810.10">
    <property type="entry name" value="Biosynthetic peptidoglycan transglycosylase-like"/>
    <property type="match status" value="1"/>
</dbReference>
<keyword evidence="11" id="KW-0961">Cell wall biogenesis/degradation</keyword>
<protein>
    <recommendedName>
        <fullName evidence="15">Glycosyl transferase family 51 domain-containing protein</fullName>
    </recommendedName>
</protein>
<evidence type="ECO:0000256" key="8">
    <source>
        <dbReference type="ARBA" id="ARBA00022960"/>
    </source>
</evidence>
<dbReference type="GO" id="GO:0030288">
    <property type="term" value="C:outer membrane-bounded periplasmic space"/>
    <property type="evidence" value="ECO:0007669"/>
    <property type="project" value="TreeGrafter"/>
</dbReference>
<comment type="similarity">
    <text evidence="2">In the N-terminal section; belongs to the glycosyltransferase 51 family.</text>
</comment>
<dbReference type="GO" id="GO:0009252">
    <property type="term" value="P:peptidoglycan biosynthetic process"/>
    <property type="evidence" value="ECO:0007669"/>
    <property type="project" value="UniProtKB-KW"/>
</dbReference>
<dbReference type="InterPro" id="IPR012338">
    <property type="entry name" value="Beta-lactam/transpept-like"/>
</dbReference>
<keyword evidence="9" id="KW-0573">Peptidoglycan synthesis</keyword>
<feature type="domain" description="Glycosyl transferase family 51" evidence="15">
    <location>
        <begin position="33"/>
        <end position="206"/>
    </location>
</feature>
<dbReference type="Pfam" id="PF00912">
    <property type="entry name" value="Transgly"/>
    <property type="match status" value="1"/>
</dbReference>
<dbReference type="PANTHER" id="PTHR32282">
    <property type="entry name" value="BINDING PROTEIN TRANSPEPTIDASE, PUTATIVE-RELATED"/>
    <property type="match status" value="1"/>
</dbReference>
<keyword evidence="5" id="KW-0328">Glycosyltransferase</keyword>
<dbReference type="GO" id="GO:0071555">
    <property type="term" value="P:cell wall organization"/>
    <property type="evidence" value="ECO:0007669"/>
    <property type="project" value="UniProtKB-KW"/>
</dbReference>
<evidence type="ECO:0000256" key="12">
    <source>
        <dbReference type="ARBA" id="ARBA00034000"/>
    </source>
</evidence>
<evidence type="ECO:0000256" key="14">
    <source>
        <dbReference type="SAM" id="MobiDB-lite"/>
    </source>
</evidence>
<comment type="catalytic activity">
    <reaction evidence="12">
        <text>Preferential cleavage: (Ac)2-L-Lys-D-Ala-|-D-Ala. Also transpeptidation of peptidyl-alanyl moieties that are N-acyl substituents of D-alanine.</text>
        <dbReference type="EC" id="3.4.16.4"/>
    </reaction>
</comment>
<evidence type="ECO:0000256" key="4">
    <source>
        <dbReference type="ARBA" id="ARBA00022670"/>
    </source>
</evidence>
<dbReference type="SUPFAM" id="SSF56601">
    <property type="entry name" value="beta-lactamase/transpeptidase-like"/>
    <property type="match status" value="1"/>
</dbReference>
<dbReference type="InterPro" id="IPR050396">
    <property type="entry name" value="Glycosyltr_51/Transpeptidase"/>
</dbReference>